<dbReference type="EMBL" id="PUIV01000028">
    <property type="protein sequence ID" value="PWB93112.1"/>
    <property type="molecule type" value="Genomic_DNA"/>
</dbReference>
<sequence>MAPRARAYWQGYLRLSLVSIGVELYAATSSAQATTLHQIHKPSGKRVRYEKVVPGVGPIDSADIVKGFEIGDDSYVVLEPDELDEIKLDSGKAIELVQFVGREEIDPRYFDRPYYLAPEGDVSTEGYAVIREALRRAGKIGIGRLTMRGRESIVAVTPLGKGLLVETLRYANELRSYEPYFVEIGEGDSDAEMVALASELIERKSAPFDPKAFKDSYAEALRDLVERKREGQAIVTTGEEERRGPGKVIDLIEALKRSVGESAPQPAHGKARAAEPAKKASPAKTASAKAAAKTGPVKKRA</sequence>
<dbReference type="InterPro" id="IPR016194">
    <property type="entry name" value="SPOC-like_C_dom_sf"/>
</dbReference>
<organism evidence="5 6">
    <name type="scientific">Methylosinus sporium</name>
    <dbReference type="NCBI Taxonomy" id="428"/>
    <lineage>
        <taxon>Bacteria</taxon>
        <taxon>Pseudomonadati</taxon>
        <taxon>Pseudomonadota</taxon>
        <taxon>Alphaproteobacteria</taxon>
        <taxon>Hyphomicrobiales</taxon>
        <taxon>Methylocystaceae</taxon>
        <taxon>Methylosinus</taxon>
    </lineage>
</organism>
<comment type="similarity">
    <text evidence="2">Belongs to the prokaryotic Ku family.</text>
</comment>
<dbReference type="RefSeq" id="WP_108918021.1">
    <property type="nucleotide sequence ID" value="NZ_BGJY01000014.1"/>
</dbReference>
<dbReference type="Proteomes" id="UP000245137">
    <property type="component" value="Unassembled WGS sequence"/>
</dbReference>
<dbReference type="HAMAP" id="MF_01875">
    <property type="entry name" value="Prokaryotic_Ku"/>
    <property type="match status" value="1"/>
</dbReference>
<dbReference type="SUPFAM" id="SSF100939">
    <property type="entry name" value="SPOC domain-like"/>
    <property type="match status" value="1"/>
</dbReference>
<dbReference type="PANTHER" id="PTHR41251:SF1">
    <property type="entry name" value="NON-HOMOLOGOUS END JOINING PROTEIN KU"/>
    <property type="match status" value="1"/>
</dbReference>
<evidence type="ECO:0000256" key="2">
    <source>
        <dbReference type="HAMAP-Rule" id="MF_01875"/>
    </source>
</evidence>
<keyword evidence="6" id="KW-1185">Reference proteome</keyword>
<dbReference type="Pfam" id="PF02735">
    <property type="entry name" value="Ku"/>
    <property type="match status" value="1"/>
</dbReference>
<dbReference type="GO" id="GO:0006303">
    <property type="term" value="P:double-strand break repair via nonhomologous end joining"/>
    <property type="evidence" value="ECO:0007669"/>
    <property type="project" value="UniProtKB-UniRule"/>
</dbReference>
<dbReference type="InterPro" id="IPR006164">
    <property type="entry name" value="DNA_bd_Ku70/Ku80"/>
</dbReference>
<dbReference type="GO" id="GO:0003690">
    <property type="term" value="F:double-stranded DNA binding"/>
    <property type="evidence" value="ECO:0007669"/>
    <property type="project" value="UniProtKB-UniRule"/>
</dbReference>
<feature type="region of interest" description="Disordered" evidence="3">
    <location>
        <begin position="259"/>
        <end position="301"/>
    </location>
</feature>
<keyword evidence="2" id="KW-0233">DNA recombination</keyword>
<evidence type="ECO:0000259" key="4">
    <source>
        <dbReference type="SMART" id="SM00559"/>
    </source>
</evidence>
<dbReference type="PANTHER" id="PTHR41251">
    <property type="entry name" value="NON-HOMOLOGOUS END JOINING PROTEIN KU"/>
    <property type="match status" value="1"/>
</dbReference>
<keyword evidence="1 2" id="KW-0238">DNA-binding</keyword>
<feature type="domain" description="Ku" evidence="4">
    <location>
        <begin position="56"/>
        <end position="186"/>
    </location>
</feature>
<keyword evidence="2" id="KW-0234">DNA repair</keyword>
<dbReference type="AlphaFoldDB" id="A0A2U1SNB7"/>
<proteinExistence type="inferred from homology"/>
<dbReference type="InterPro" id="IPR009187">
    <property type="entry name" value="Prok_Ku"/>
</dbReference>
<dbReference type="CDD" id="cd00789">
    <property type="entry name" value="KU_like"/>
    <property type="match status" value="1"/>
</dbReference>
<reference evidence="5 6" key="1">
    <citation type="journal article" date="2018" name="Appl. Microbiol. Biotechnol.">
        <title>Co-cultivation of the strictly anaerobic methanogen Methanosarcina barkeri with aerobic methanotrophs in an oxygen-limited membrane bioreactor.</title>
        <authorList>
            <person name="In 't Zandt M.H."/>
            <person name="van den Bosch T.J.M."/>
            <person name="Rijkers R."/>
            <person name="van Kessel M.A.H.J."/>
            <person name="Jetten M.S.M."/>
            <person name="Welte C.U."/>
        </authorList>
    </citation>
    <scope>NUCLEOTIDE SEQUENCE [LARGE SCALE GENOMIC DNA]</scope>
    <source>
        <strain evidence="5 6">DSM 17706</strain>
    </source>
</reference>
<dbReference type="Gene3D" id="2.40.290.10">
    <property type="match status" value="1"/>
</dbReference>
<dbReference type="PIRSF" id="PIRSF006493">
    <property type="entry name" value="Prok_Ku"/>
    <property type="match status" value="1"/>
</dbReference>
<dbReference type="NCBIfam" id="TIGR02772">
    <property type="entry name" value="Ku_bact"/>
    <property type="match status" value="1"/>
</dbReference>
<name>A0A2U1SNB7_METSR</name>
<protein>
    <recommendedName>
        <fullName evidence="2">Non-homologous end joining protein Ku</fullName>
    </recommendedName>
</protein>
<dbReference type="OrthoDB" id="9780854at2"/>
<dbReference type="SMART" id="SM00559">
    <property type="entry name" value="Ku78"/>
    <property type="match status" value="1"/>
</dbReference>
<comment type="caution">
    <text evidence="5">The sequence shown here is derived from an EMBL/GenBank/DDBJ whole genome shotgun (WGS) entry which is preliminary data.</text>
</comment>
<evidence type="ECO:0000313" key="5">
    <source>
        <dbReference type="EMBL" id="PWB93112.1"/>
    </source>
</evidence>
<keyword evidence="2" id="KW-0227">DNA damage</keyword>
<gene>
    <name evidence="2" type="primary">ku</name>
    <name evidence="5" type="ORF">C5689_14740</name>
</gene>
<evidence type="ECO:0000256" key="1">
    <source>
        <dbReference type="ARBA" id="ARBA00023125"/>
    </source>
</evidence>
<evidence type="ECO:0000313" key="6">
    <source>
        <dbReference type="Proteomes" id="UP000245137"/>
    </source>
</evidence>
<accession>A0A2U1SNB7</accession>
<dbReference type="GO" id="GO:0006310">
    <property type="term" value="P:DNA recombination"/>
    <property type="evidence" value="ECO:0007669"/>
    <property type="project" value="UniProtKB-KW"/>
</dbReference>
<comment type="function">
    <text evidence="2">With LigD forms a non-homologous end joining (NHEJ) DNA repair enzyme, which repairs dsDNA breaks with reduced fidelity. Binds linear dsDNA with 5'- and 3'- overhangs but not closed circular dsDNA nor ssDNA. Recruits and stimulates the ligase activity of LigD.</text>
</comment>
<comment type="subunit">
    <text evidence="2">Homodimer. Interacts with LigD.</text>
</comment>
<evidence type="ECO:0000256" key="3">
    <source>
        <dbReference type="SAM" id="MobiDB-lite"/>
    </source>
</evidence>
<feature type="compositionally biased region" description="Low complexity" evidence="3">
    <location>
        <begin position="279"/>
        <end position="294"/>
    </location>
</feature>